<evidence type="ECO:0000313" key="1">
    <source>
        <dbReference type="EMBL" id="GFP36285.1"/>
    </source>
</evidence>
<dbReference type="GO" id="GO:0016740">
    <property type="term" value="F:transferase activity"/>
    <property type="evidence" value="ECO:0007669"/>
    <property type="project" value="UniProtKB-KW"/>
</dbReference>
<organism evidence="1 2">
    <name type="scientific">Candidatus Hakubella thermalkaliphila</name>
    <dbReference type="NCBI Taxonomy" id="2754717"/>
    <lineage>
        <taxon>Bacteria</taxon>
        <taxon>Bacillati</taxon>
        <taxon>Actinomycetota</taxon>
        <taxon>Actinomycetota incertae sedis</taxon>
        <taxon>Candidatus Hakubellales</taxon>
        <taxon>Candidatus Hakubellaceae</taxon>
        <taxon>Candidatus Hakubella</taxon>
    </lineage>
</organism>
<dbReference type="Proteomes" id="UP000576480">
    <property type="component" value="Unassembled WGS sequence"/>
</dbReference>
<protein>
    <submittedName>
        <fullName evidence="1">Rhamnosyltransferase</fullName>
    </submittedName>
</protein>
<dbReference type="EMBL" id="BLSB01000545">
    <property type="protein sequence ID" value="GFP36285.1"/>
    <property type="molecule type" value="Genomic_DNA"/>
</dbReference>
<comment type="caution">
    <text evidence="1">The sequence shown here is derived from an EMBL/GenBank/DDBJ whole genome shotgun (WGS) entry which is preliminary data.</text>
</comment>
<dbReference type="InterPro" id="IPR029044">
    <property type="entry name" value="Nucleotide-diphossugar_trans"/>
</dbReference>
<dbReference type="Gene3D" id="3.90.550.10">
    <property type="entry name" value="Spore Coat Polysaccharide Biosynthesis Protein SpsA, Chain A"/>
    <property type="match status" value="1"/>
</dbReference>
<gene>
    <name evidence="1" type="ORF">HKBW3S43_02074</name>
</gene>
<evidence type="ECO:0000313" key="2">
    <source>
        <dbReference type="Proteomes" id="UP000576480"/>
    </source>
</evidence>
<reference evidence="1 2" key="1">
    <citation type="journal article" date="2020" name="Front. Microbiol.">
        <title>Single-cell genomics of novel Actinobacteria with the Wood-Ljungdahl pathway discovered in a serpentinizing system.</title>
        <authorList>
            <person name="Merino N."/>
            <person name="Kawai M."/>
            <person name="Boyd E.S."/>
            <person name="Colman D.R."/>
            <person name="McGlynn S.E."/>
            <person name="Nealson K.H."/>
            <person name="Kurokawa K."/>
            <person name="Hongoh Y."/>
        </authorList>
    </citation>
    <scope>NUCLEOTIDE SEQUENCE [LARGE SCALE GENOMIC DNA]</scope>
    <source>
        <strain evidence="1 2">S43</strain>
    </source>
</reference>
<dbReference type="AlphaFoldDB" id="A0A6V8PUP0"/>
<name>A0A6V8PUP0_9ACTN</name>
<keyword evidence="1" id="KW-0808">Transferase</keyword>
<accession>A0A6V8PUP0</accession>
<proteinExistence type="predicted"/>
<sequence>FPSLTTQFLESTYLFRIFPQSRFFGQHFMSYWDHGQEKKVDWVSGAALMVRREAIEKTGLLDEGFFMYSEEVDWCYR</sequence>
<feature type="non-terminal residue" evidence="1">
    <location>
        <position position="1"/>
    </location>
</feature>
<dbReference type="PANTHER" id="PTHR43179:SF7">
    <property type="entry name" value="RHAMNOSYLTRANSFERASE WBBL"/>
    <property type="match status" value="1"/>
</dbReference>
<dbReference type="PANTHER" id="PTHR43179">
    <property type="entry name" value="RHAMNOSYLTRANSFERASE WBBL"/>
    <property type="match status" value="1"/>
</dbReference>
<dbReference type="SUPFAM" id="SSF53448">
    <property type="entry name" value="Nucleotide-diphospho-sugar transferases"/>
    <property type="match status" value="1"/>
</dbReference>